<sequence length="129" mass="15248">MNIENLENIDNLPEHLKKEIVKRKMEEFIDIYSWENHVYIIGSLGEKRKSGYKIHIKKVKEKNIGEWEIIVEKEEPKKGDIVAQVINHPLAVLDIKLEASHLFPNKVIIKNEKGKIIKRMKLRKKENDK</sequence>
<dbReference type="AlphaFoldDB" id="A0A1T4PMH9"/>
<evidence type="ECO:0000313" key="3">
    <source>
        <dbReference type="Proteomes" id="UP000196365"/>
    </source>
</evidence>
<name>A0A1T4PMH9_9FIRM</name>
<evidence type="ECO:0000259" key="1">
    <source>
        <dbReference type="Pfam" id="PF14343"/>
    </source>
</evidence>
<evidence type="ECO:0000313" key="2">
    <source>
        <dbReference type="EMBL" id="SJZ92108.1"/>
    </source>
</evidence>
<dbReference type="EMBL" id="FUWV01000018">
    <property type="protein sequence ID" value="SJZ92108.1"/>
    <property type="molecule type" value="Genomic_DNA"/>
</dbReference>
<dbReference type="Proteomes" id="UP000196365">
    <property type="component" value="Unassembled WGS sequence"/>
</dbReference>
<reference evidence="2 3" key="1">
    <citation type="submission" date="2017-02" db="EMBL/GenBank/DDBJ databases">
        <authorList>
            <person name="Peterson S.W."/>
        </authorList>
    </citation>
    <scope>NUCLEOTIDE SEQUENCE [LARGE SCALE GENOMIC DNA]</scope>
    <source>
        <strain evidence="2 3">DSM 15102</strain>
    </source>
</reference>
<organism evidence="2 3">
    <name type="scientific">Garciella nitratireducens DSM 15102</name>
    <dbReference type="NCBI Taxonomy" id="1121911"/>
    <lineage>
        <taxon>Bacteria</taxon>
        <taxon>Bacillati</taxon>
        <taxon>Bacillota</taxon>
        <taxon>Clostridia</taxon>
        <taxon>Eubacteriales</taxon>
        <taxon>Eubacteriaceae</taxon>
        <taxon>Garciella</taxon>
    </lineage>
</organism>
<protein>
    <submittedName>
        <fullName evidence="2">PrcB C-terminal</fullName>
    </submittedName>
</protein>
<dbReference type="InterPro" id="IPR025748">
    <property type="entry name" value="PrcB_C_dom"/>
</dbReference>
<feature type="domain" description="PrcB C-terminal" evidence="1">
    <location>
        <begin position="39"/>
        <end position="95"/>
    </location>
</feature>
<accession>A0A1T4PMH9</accession>
<keyword evidence="3" id="KW-1185">Reference proteome</keyword>
<dbReference type="Pfam" id="PF14343">
    <property type="entry name" value="PrcB_C"/>
    <property type="match status" value="1"/>
</dbReference>
<gene>
    <name evidence="2" type="ORF">SAMN02745973_02125</name>
</gene>
<dbReference type="RefSeq" id="WP_159454709.1">
    <property type="nucleotide sequence ID" value="NZ_FUWV01000018.1"/>
</dbReference>
<proteinExistence type="predicted"/>